<evidence type="ECO:0000313" key="2">
    <source>
        <dbReference type="EMBL" id="ETL36841.1"/>
    </source>
</evidence>
<dbReference type="EMBL" id="KI680413">
    <property type="protein sequence ID" value="ETL90020.1"/>
    <property type="molecule type" value="Genomic_DNA"/>
</dbReference>
<dbReference type="Proteomes" id="UP000053236">
    <property type="component" value="Unassembled WGS sequence"/>
</dbReference>
<organism evidence="3">
    <name type="scientific">Phytophthora nicotianae</name>
    <name type="common">Potato buckeye rot agent</name>
    <name type="synonym">Phytophthora parasitica</name>
    <dbReference type="NCBI Taxonomy" id="4792"/>
    <lineage>
        <taxon>Eukaryota</taxon>
        <taxon>Sar</taxon>
        <taxon>Stramenopiles</taxon>
        <taxon>Oomycota</taxon>
        <taxon>Peronosporomycetes</taxon>
        <taxon>Peronosporales</taxon>
        <taxon>Peronosporaceae</taxon>
        <taxon>Phytophthora</taxon>
    </lineage>
</organism>
<dbReference type="AlphaFoldDB" id="W2L083"/>
<gene>
    <name evidence="1" type="ORF">L915_11353</name>
    <name evidence="2" type="ORF">L916_11256</name>
    <name evidence="3" type="ORF">L917_11154</name>
</gene>
<dbReference type="Proteomes" id="UP000054423">
    <property type="component" value="Unassembled WGS sequence"/>
</dbReference>
<reference evidence="3" key="1">
    <citation type="submission" date="2013-11" db="EMBL/GenBank/DDBJ databases">
        <title>The Genome Sequence of Phytophthora parasitica CHvinca01.</title>
        <authorList>
            <consortium name="The Broad Institute Genomics Platform"/>
            <person name="Russ C."/>
            <person name="Tyler B."/>
            <person name="Panabieres F."/>
            <person name="Shan W."/>
            <person name="Tripathy S."/>
            <person name="Grunwald N."/>
            <person name="Machado M."/>
            <person name="Johnson C.S."/>
            <person name="Arredondo F."/>
            <person name="Hong C."/>
            <person name="Coffey M."/>
            <person name="Young S.K."/>
            <person name="Zeng Q."/>
            <person name="Gargeya S."/>
            <person name="Fitzgerald M."/>
            <person name="Abouelleil A."/>
            <person name="Alvarado L."/>
            <person name="Chapman S.B."/>
            <person name="Gainer-Dewar J."/>
            <person name="Goldberg J."/>
            <person name="Griggs A."/>
            <person name="Gujja S."/>
            <person name="Hansen M."/>
            <person name="Howarth C."/>
            <person name="Imamovic A."/>
            <person name="Ireland A."/>
            <person name="Larimer J."/>
            <person name="McCowan C."/>
            <person name="Murphy C."/>
            <person name="Pearson M."/>
            <person name="Poon T.W."/>
            <person name="Priest M."/>
            <person name="Roberts A."/>
            <person name="Saif S."/>
            <person name="Shea T."/>
            <person name="Sykes S."/>
            <person name="Wortman J."/>
            <person name="Nusbaum C."/>
            <person name="Birren B."/>
        </authorList>
    </citation>
    <scope>NUCLEOTIDE SEQUENCE [LARGE SCALE GENOMIC DNA]</scope>
    <source>
        <strain evidence="3">CHvinca01</strain>
    </source>
</reference>
<evidence type="ECO:0000313" key="3">
    <source>
        <dbReference type="EMBL" id="ETL90020.1"/>
    </source>
</evidence>
<evidence type="ECO:0000313" key="1">
    <source>
        <dbReference type="EMBL" id="ETK83432.1"/>
    </source>
</evidence>
<accession>W2L083</accession>
<reference evidence="2" key="3">
    <citation type="submission" date="2013-11" db="EMBL/GenBank/DDBJ databases">
        <title>The Genome Sequence of Phytophthora parasitica CJ05E6.</title>
        <authorList>
            <consortium name="The Broad Institute Genomics Platform"/>
            <person name="Russ C."/>
            <person name="Tyler B."/>
            <person name="Panabieres F."/>
            <person name="Shan W."/>
            <person name="Tripathy S."/>
            <person name="Grunwald N."/>
            <person name="Machado M."/>
            <person name="Johnson C.S."/>
            <person name="Arredondo F."/>
            <person name="Hong C."/>
            <person name="Coffey M."/>
            <person name="Young S.K."/>
            <person name="Zeng Q."/>
            <person name="Gargeya S."/>
            <person name="Fitzgerald M."/>
            <person name="Abouelleil A."/>
            <person name="Alvarado L."/>
            <person name="Chapman S.B."/>
            <person name="Gainer-Dewar J."/>
            <person name="Goldberg J."/>
            <person name="Griggs A."/>
            <person name="Gujja S."/>
            <person name="Hansen M."/>
            <person name="Howarth C."/>
            <person name="Imamovic A."/>
            <person name="Ireland A."/>
            <person name="Larimer J."/>
            <person name="McCowan C."/>
            <person name="Murphy C."/>
            <person name="Pearson M."/>
            <person name="Poon T.W."/>
            <person name="Priest M."/>
            <person name="Roberts A."/>
            <person name="Saif S."/>
            <person name="Shea T."/>
            <person name="Sykes S."/>
            <person name="Wortman J."/>
            <person name="Nusbaum C."/>
            <person name="Birren B."/>
        </authorList>
    </citation>
    <scope>NUCLEOTIDE SEQUENCE [LARGE SCALE GENOMIC DNA]</scope>
    <source>
        <strain evidence="2">CJ05E6</strain>
    </source>
</reference>
<dbReference type="EMBL" id="KI673683">
    <property type="protein sequence ID" value="ETL36841.1"/>
    <property type="molecule type" value="Genomic_DNA"/>
</dbReference>
<dbReference type="Proteomes" id="UP000053864">
    <property type="component" value="Unassembled WGS sequence"/>
</dbReference>
<dbReference type="EMBL" id="KI687005">
    <property type="protein sequence ID" value="ETK83432.1"/>
    <property type="molecule type" value="Genomic_DNA"/>
</dbReference>
<name>W2L083_PHYNI</name>
<reference evidence="1" key="2">
    <citation type="submission" date="2013-11" db="EMBL/GenBank/DDBJ databases">
        <title>The Genome Sequence of Phytophthora parasitica CJ02B3.</title>
        <authorList>
            <consortium name="The Broad Institute Genomics Platform"/>
            <person name="Russ C."/>
            <person name="Tyler B."/>
            <person name="Panabieres F."/>
            <person name="Shan W."/>
            <person name="Tripathy S."/>
            <person name="Grunwald N."/>
            <person name="Machado M."/>
            <person name="Johnson C.S."/>
            <person name="Arredondo F."/>
            <person name="Hong C."/>
            <person name="Coffey M."/>
            <person name="Young S.K."/>
            <person name="Zeng Q."/>
            <person name="Gargeya S."/>
            <person name="Fitzgerald M."/>
            <person name="Abouelleil A."/>
            <person name="Alvarado L."/>
            <person name="Chapman S.B."/>
            <person name="Gainer-Dewar J."/>
            <person name="Goldberg J."/>
            <person name="Griggs A."/>
            <person name="Gujja S."/>
            <person name="Hansen M."/>
            <person name="Howarth C."/>
            <person name="Imamovic A."/>
            <person name="Ireland A."/>
            <person name="Larimer J."/>
            <person name="McCowan C."/>
            <person name="Murphy C."/>
            <person name="Pearson M."/>
            <person name="Poon T.W."/>
            <person name="Priest M."/>
            <person name="Roberts A."/>
            <person name="Saif S."/>
            <person name="Shea T."/>
            <person name="Sykes S."/>
            <person name="Wortman J."/>
            <person name="Nusbaum C."/>
            <person name="Birren B."/>
        </authorList>
    </citation>
    <scope>NUCLEOTIDE SEQUENCE [LARGE SCALE GENOMIC DNA]</scope>
    <source>
        <strain evidence="1">CJ02B3</strain>
    </source>
</reference>
<proteinExistence type="predicted"/>
<sequence>MQPQVVQVGPNLWVEIGVYSACTTGVKIVASVYMYTH</sequence>
<protein>
    <submittedName>
        <fullName evidence="3">Uncharacterized protein</fullName>
    </submittedName>
</protein>